<dbReference type="EMBL" id="OU963870">
    <property type="protein sequence ID" value="CAH0395402.1"/>
    <property type="molecule type" value="Genomic_DNA"/>
</dbReference>
<dbReference type="GO" id="GO:0005856">
    <property type="term" value="C:cytoskeleton"/>
    <property type="evidence" value="ECO:0007669"/>
    <property type="project" value="TreeGrafter"/>
</dbReference>
<dbReference type="PANTHER" id="PTHR32083:SF0">
    <property type="entry name" value="CILIA AND FLAGELLA-ASSOCIATED PROTEIN 58"/>
    <property type="match status" value="1"/>
</dbReference>
<name>A0A9P0F9F1_BEMTA</name>
<feature type="coiled-coil region" evidence="2">
    <location>
        <begin position="333"/>
        <end position="465"/>
    </location>
</feature>
<reference evidence="3" key="1">
    <citation type="submission" date="2021-12" db="EMBL/GenBank/DDBJ databases">
        <authorList>
            <person name="King R."/>
        </authorList>
    </citation>
    <scope>NUCLEOTIDE SEQUENCE</scope>
</reference>
<feature type="coiled-coil region" evidence="2">
    <location>
        <begin position="108"/>
        <end position="283"/>
    </location>
</feature>
<proteinExistence type="predicted"/>
<gene>
    <name evidence="3" type="ORF">BEMITA_LOCUS13590</name>
</gene>
<evidence type="ECO:0000256" key="2">
    <source>
        <dbReference type="SAM" id="Coils"/>
    </source>
</evidence>
<evidence type="ECO:0000313" key="3">
    <source>
        <dbReference type="EMBL" id="CAH0395402.1"/>
    </source>
</evidence>
<sequence length="468" mass="53903">MKRIVCARKSTLKLMAALKTAGEKHLSSSKEDNLAQELESEYNQLVDHYEKTVESLRGNKTTAQYESDFTMFWNFITKAHDHQKRLWMKCKDLQHLASLNSNKLSSALKNAQSGQESVEELKKALEAAWLTVDTTNAREQVAQETIEALRLQVGKLKSELDMKNRMLQSETDGPAMKNKEMLAREKERSQTEVMNLKQKLEVIKSQQAELESKKTSTENKVQELLVDIENKDSELAREVRLRQGVEEELKKANKKILTLNDEVTQLNSQLELTKKAVAEIETNLKQVTAINEHIVQKNEALSSSLIKAQTDLQNKSVSHDAANQRIAALVTQMKMLDEDLRKVNGELRKTNKMRDTFQRRIQESEAKNNLLVQDRERLRLRLVDVERERDIIIKEKEQEIKARKALVVELEVVNNNLLKATAANYEEAKNRKIQEQQKKEAELILESAREELSKLKVAHNTIEKDKEK</sequence>
<accession>A0A9P0F9F1</accession>
<keyword evidence="1 2" id="KW-0175">Coiled coil</keyword>
<protein>
    <submittedName>
        <fullName evidence="3">Uncharacterized protein</fullName>
    </submittedName>
</protein>
<dbReference type="AlphaFoldDB" id="A0A9P0F9F1"/>
<evidence type="ECO:0000256" key="1">
    <source>
        <dbReference type="ARBA" id="ARBA00023054"/>
    </source>
</evidence>
<dbReference type="PANTHER" id="PTHR32083">
    <property type="entry name" value="CILIA AND FLAGELLA-ASSOCIATED PROTEIN 58-RELATED"/>
    <property type="match status" value="1"/>
</dbReference>
<dbReference type="Proteomes" id="UP001152759">
    <property type="component" value="Chromosome 9"/>
</dbReference>
<keyword evidence="4" id="KW-1185">Reference proteome</keyword>
<evidence type="ECO:0000313" key="4">
    <source>
        <dbReference type="Proteomes" id="UP001152759"/>
    </source>
</evidence>
<organism evidence="3 4">
    <name type="scientific">Bemisia tabaci</name>
    <name type="common">Sweetpotato whitefly</name>
    <name type="synonym">Aleurodes tabaci</name>
    <dbReference type="NCBI Taxonomy" id="7038"/>
    <lineage>
        <taxon>Eukaryota</taxon>
        <taxon>Metazoa</taxon>
        <taxon>Ecdysozoa</taxon>
        <taxon>Arthropoda</taxon>
        <taxon>Hexapoda</taxon>
        <taxon>Insecta</taxon>
        <taxon>Pterygota</taxon>
        <taxon>Neoptera</taxon>
        <taxon>Paraneoptera</taxon>
        <taxon>Hemiptera</taxon>
        <taxon>Sternorrhyncha</taxon>
        <taxon>Aleyrodoidea</taxon>
        <taxon>Aleyrodidae</taxon>
        <taxon>Aleyrodinae</taxon>
        <taxon>Bemisia</taxon>
    </lineage>
</organism>